<dbReference type="PANTHER" id="PTHR31672">
    <property type="entry name" value="BNACNNG10540D PROTEIN"/>
    <property type="match status" value="1"/>
</dbReference>
<dbReference type="Pfam" id="PF08268">
    <property type="entry name" value="FBA_3"/>
    <property type="match status" value="1"/>
</dbReference>
<keyword evidence="3" id="KW-1185">Reference proteome</keyword>
<feature type="domain" description="F-box" evidence="1">
    <location>
        <begin position="18"/>
        <end position="58"/>
    </location>
</feature>
<dbReference type="Pfam" id="PF00646">
    <property type="entry name" value="F-box"/>
    <property type="match status" value="1"/>
</dbReference>
<comment type="caution">
    <text evidence="2">The sequence shown here is derived from an EMBL/GenBank/DDBJ whole genome shotgun (WGS) entry which is preliminary data.</text>
</comment>
<dbReference type="InterPro" id="IPR001810">
    <property type="entry name" value="F-box_dom"/>
</dbReference>
<dbReference type="CDD" id="cd22157">
    <property type="entry name" value="F-box_AtFBW1-like"/>
    <property type="match status" value="1"/>
</dbReference>
<evidence type="ECO:0000313" key="3">
    <source>
        <dbReference type="Proteomes" id="UP001280121"/>
    </source>
</evidence>
<dbReference type="InterPro" id="IPR013187">
    <property type="entry name" value="F-box-assoc_dom_typ3"/>
</dbReference>
<organism evidence="2 3">
    <name type="scientific">Dipteronia dyeriana</name>
    <dbReference type="NCBI Taxonomy" id="168575"/>
    <lineage>
        <taxon>Eukaryota</taxon>
        <taxon>Viridiplantae</taxon>
        <taxon>Streptophyta</taxon>
        <taxon>Embryophyta</taxon>
        <taxon>Tracheophyta</taxon>
        <taxon>Spermatophyta</taxon>
        <taxon>Magnoliopsida</taxon>
        <taxon>eudicotyledons</taxon>
        <taxon>Gunneridae</taxon>
        <taxon>Pentapetalae</taxon>
        <taxon>rosids</taxon>
        <taxon>malvids</taxon>
        <taxon>Sapindales</taxon>
        <taxon>Sapindaceae</taxon>
        <taxon>Hippocastanoideae</taxon>
        <taxon>Acereae</taxon>
        <taxon>Dipteronia</taxon>
    </lineage>
</organism>
<dbReference type="Proteomes" id="UP001280121">
    <property type="component" value="Unassembled WGS sequence"/>
</dbReference>
<dbReference type="EMBL" id="JANJYI010000004">
    <property type="protein sequence ID" value="KAK2654291.1"/>
    <property type="molecule type" value="Genomic_DNA"/>
</dbReference>
<dbReference type="AlphaFoldDB" id="A0AAD9X7V5"/>
<evidence type="ECO:0000259" key="1">
    <source>
        <dbReference type="SMART" id="SM00256"/>
    </source>
</evidence>
<accession>A0AAD9X7V5</accession>
<dbReference type="PANTHER" id="PTHR31672:SF13">
    <property type="entry name" value="F-BOX PROTEIN CPR30-LIKE"/>
    <property type="match status" value="1"/>
</dbReference>
<dbReference type="SMART" id="SM00256">
    <property type="entry name" value="FBOX"/>
    <property type="match status" value="1"/>
</dbReference>
<proteinExistence type="predicted"/>
<reference evidence="2" key="1">
    <citation type="journal article" date="2023" name="Plant J.">
        <title>Genome sequences and population genomics provide insights into the demographic history, inbreeding, and mutation load of two 'living fossil' tree species of Dipteronia.</title>
        <authorList>
            <person name="Feng Y."/>
            <person name="Comes H.P."/>
            <person name="Chen J."/>
            <person name="Zhu S."/>
            <person name="Lu R."/>
            <person name="Zhang X."/>
            <person name="Li P."/>
            <person name="Qiu J."/>
            <person name="Olsen K.M."/>
            <person name="Qiu Y."/>
        </authorList>
    </citation>
    <scope>NUCLEOTIDE SEQUENCE</scope>
    <source>
        <strain evidence="2">KIB01</strain>
    </source>
</reference>
<evidence type="ECO:0000313" key="2">
    <source>
        <dbReference type="EMBL" id="KAK2654291.1"/>
    </source>
</evidence>
<dbReference type="SUPFAM" id="SSF81383">
    <property type="entry name" value="F-box domain"/>
    <property type="match status" value="1"/>
</dbReference>
<dbReference type="InterPro" id="IPR036047">
    <property type="entry name" value="F-box-like_dom_sf"/>
</dbReference>
<dbReference type="Gene3D" id="1.20.1280.50">
    <property type="match status" value="1"/>
</dbReference>
<dbReference type="InterPro" id="IPR050796">
    <property type="entry name" value="SCF_F-box_component"/>
</dbReference>
<sequence length="374" mass="43515">MEFLQNPIHAESITAAHVSSELIVDILSRLSVKSLCRFRCVSKSWLALITHPRFVRMHLTQTQREKLFIRDKKYSFYSVDLESITYDVDKVDAAKIDITAFKSDLKYMRLWVGSCNGLLCINLGKCLWLYNPSTRERKQVPDFRSFYLTKPAGFGYADSIDDYKFVKLHCTEQIVDVYSLRKNSWTTIKYDLCIQFMIGNGTGISLNGAIHWAKHNSRRAAEIIAFDLVEEKFKTLPLPSVPEEEYRYSLLGVFRGYLCSSKANRSNNSWQFWIMKEYGVKESWTRILKVDLTGFSFCHLQPLCYLKDSNKVVLYKYTEFGVNTYERLVFYNQEYQKVKEIDVDGIQREVVGTILVLTRRASNAKLLKNTICLI</sequence>
<name>A0AAD9X7V5_9ROSI</name>
<gene>
    <name evidence="2" type="ORF">Ddye_014147</name>
</gene>
<dbReference type="NCBIfam" id="TIGR01640">
    <property type="entry name" value="F_box_assoc_1"/>
    <property type="match status" value="1"/>
</dbReference>
<dbReference type="InterPro" id="IPR017451">
    <property type="entry name" value="F-box-assoc_interact_dom"/>
</dbReference>
<protein>
    <recommendedName>
        <fullName evidence="1">F-box domain-containing protein</fullName>
    </recommendedName>
</protein>